<dbReference type="SUPFAM" id="SSF55874">
    <property type="entry name" value="ATPase domain of HSP90 chaperone/DNA topoisomerase II/histidine kinase"/>
    <property type="match status" value="1"/>
</dbReference>
<feature type="transmembrane region" description="Helical" evidence="8">
    <location>
        <begin position="291"/>
        <end position="317"/>
    </location>
</feature>
<keyword evidence="8" id="KW-0812">Transmembrane</keyword>
<dbReference type="RefSeq" id="WP_269279432.1">
    <property type="nucleotide sequence ID" value="NZ_JAPVOI010000004.1"/>
</dbReference>
<evidence type="ECO:0000259" key="9">
    <source>
        <dbReference type="SMART" id="SM00911"/>
    </source>
</evidence>
<evidence type="ECO:0000256" key="8">
    <source>
        <dbReference type="SAM" id="Phobius"/>
    </source>
</evidence>
<evidence type="ECO:0000256" key="5">
    <source>
        <dbReference type="ARBA" id="ARBA00022741"/>
    </source>
</evidence>
<dbReference type="Gene3D" id="3.30.565.10">
    <property type="entry name" value="Histidine kinase-like ATPase, C-terminal domain"/>
    <property type="match status" value="1"/>
</dbReference>
<accession>A0ABT4KFZ8</accession>
<protein>
    <recommendedName>
        <fullName evidence="2">histidine kinase</fullName>
        <ecNumber evidence="2">2.7.13.3</ecNumber>
    </recommendedName>
</protein>
<comment type="caution">
    <text evidence="10">The sequence shown here is derived from an EMBL/GenBank/DDBJ whole genome shotgun (WGS) entry which is preliminary data.</text>
</comment>
<keyword evidence="8" id="KW-1133">Transmembrane helix</keyword>
<proteinExistence type="predicted"/>
<gene>
    <name evidence="10" type="ORF">O3W52_11885</name>
</gene>
<feature type="transmembrane region" description="Helical" evidence="8">
    <location>
        <begin position="34"/>
        <end position="55"/>
    </location>
</feature>
<evidence type="ECO:0000313" key="10">
    <source>
        <dbReference type="EMBL" id="MCZ4090744.1"/>
    </source>
</evidence>
<sequence>MTEVSGKDQGEASRGGLQAAAAFVRDRLRRPFSFYLISLLLIAIVPSFIFAFVILKRSVDAQEQVVTSLLKASTGSVTRIVEREIEGMLTTLKVLSASSAIELRDMRVFYDQASVALADSDSDLVVIDRNHHQRLNTRLPFGAPLGRASDPESIELAFKNKGPLVSGVFFDNTDGRWVFNVYLPVSLPTGESYLLGLTQNAAGMAKAVNRNTLSPGWNAALVDGEGNVIVSSDAAVKSGEAFFLDKLPAISIGVANISENGTDYRVATEFSVVTGWRIAAWAPRAVVDAPILWSFLWLSLGGIIFASIAVAGSLTIARLLSQGVKLLAMDARRLGAGEPIKPRRYVITEVEDVSSALARAAAARSKAEGEIRFLMREVAHRSKNQLTVIQSMLNQSASSTENASEFAEAFRKRIAGLARSTDLMVANAALGVDLRELAQNQLQPFAPDDPQRIVLSGPALRLETQVAQMLGMALHELATNATKYGALANATGVIRLDWSVSDGMIAIRWREEGADIAAPPKRAPGQAPARTGFGTVVLERMLGMALGAELERTMHPDGIEWTIRIPRGGRDDGAAETGN</sequence>
<dbReference type="EMBL" id="JAPVOI010000004">
    <property type="protein sequence ID" value="MCZ4090744.1"/>
    <property type="molecule type" value="Genomic_DNA"/>
</dbReference>
<keyword evidence="8" id="KW-0472">Membrane</keyword>
<name>A0ABT4KFZ8_9HYPH</name>
<reference evidence="10" key="1">
    <citation type="submission" date="2022-10" db="EMBL/GenBank/DDBJ databases">
        <title>Whole genome sequencing of three plant growth promoting bacteria isolated from Vachellia tortilis subsp. raddiana in Morocco.</title>
        <authorList>
            <person name="Hnini M."/>
            <person name="Zouagui R."/>
            <person name="Zouagui H."/>
            <person name="Chemao Elfihri M.-W."/>
            <person name="Ibrahimi A."/>
            <person name="Sbabou L."/>
            <person name="Aurag J."/>
        </authorList>
    </citation>
    <scope>NUCLEOTIDE SEQUENCE</scope>
    <source>
        <strain evidence="10">LMR678</strain>
    </source>
</reference>
<keyword evidence="11" id="KW-1185">Reference proteome</keyword>
<dbReference type="EC" id="2.7.13.3" evidence="2"/>
<dbReference type="SMART" id="SM00911">
    <property type="entry name" value="HWE_HK"/>
    <property type="match status" value="1"/>
</dbReference>
<dbReference type="GO" id="GO:0016301">
    <property type="term" value="F:kinase activity"/>
    <property type="evidence" value="ECO:0007669"/>
    <property type="project" value="UniProtKB-KW"/>
</dbReference>
<dbReference type="PANTHER" id="PTHR41523:SF7">
    <property type="entry name" value="HISTIDINE KINASE"/>
    <property type="match status" value="1"/>
</dbReference>
<keyword evidence="5" id="KW-0547">Nucleotide-binding</keyword>
<evidence type="ECO:0000256" key="4">
    <source>
        <dbReference type="ARBA" id="ARBA00022679"/>
    </source>
</evidence>
<evidence type="ECO:0000256" key="6">
    <source>
        <dbReference type="ARBA" id="ARBA00022777"/>
    </source>
</evidence>
<dbReference type="PANTHER" id="PTHR41523">
    <property type="entry name" value="TWO-COMPONENT SYSTEM SENSOR PROTEIN"/>
    <property type="match status" value="1"/>
</dbReference>
<evidence type="ECO:0000256" key="3">
    <source>
        <dbReference type="ARBA" id="ARBA00022553"/>
    </source>
</evidence>
<dbReference type="InterPro" id="IPR036890">
    <property type="entry name" value="HATPase_C_sf"/>
</dbReference>
<feature type="domain" description="Signal transduction histidine kinase HWE region" evidence="9">
    <location>
        <begin position="377"/>
        <end position="459"/>
    </location>
</feature>
<dbReference type="Proteomes" id="UP001079430">
    <property type="component" value="Unassembled WGS sequence"/>
</dbReference>
<evidence type="ECO:0000256" key="1">
    <source>
        <dbReference type="ARBA" id="ARBA00000085"/>
    </source>
</evidence>
<dbReference type="InterPro" id="IPR011102">
    <property type="entry name" value="Sig_transdc_His_kinase_HWE"/>
</dbReference>
<keyword evidence="3" id="KW-0597">Phosphoprotein</keyword>
<dbReference type="Pfam" id="PF07536">
    <property type="entry name" value="HWE_HK"/>
    <property type="match status" value="1"/>
</dbReference>
<evidence type="ECO:0000313" key="11">
    <source>
        <dbReference type="Proteomes" id="UP001079430"/>
    </source>
</evidence>
<organism evidence="10 11">
    <name type="scientific">Sinorhizobium psoraleae</name>
    <dbReference type="NCBI Taxonomy" id="520838"/>
    <lineage>
        <taxon>Bacteria</taxon>
        <taxon>Pseudomonadati</taxon>
        <taxon>Pseudomonadota</taxon>
        <taxon>Alphaproteobacteria</taxon>
        <taxon>Hyphomicrobiales</taxon>
        <taxon>Rhizobiaceae</taxon>
        <taxon>Sinorhizobium/Ensifer group</taxon>
        <taxon>Sinorhizobium</taxon>
    </lineage>
</organism>
<keyword evidence="4" id="KW-0808">Transferase</keyword>
<comment type="catalytic activity">
    <reaction evidence="1">
        <text>ATP + protein L-histidine = ADP + protein N-phospho-L-histidine.</text>
        <dbReference type="EC" id="2.7.13.3"/>
    </reaction>
</comment>
<keyword evidence="7" id="KW-0067">ATP-binding</keyword>
<evidence type="ECO:0000256" key="2">
    <source>
        <dbReference type="ARBA" id="ARBA00012438"/>
    </source>
</evidence>
<keyword evidence="6 10" id="KW-0418">Kinase</keyword>
<evidence type="ECO:0000256" key="7">
    <source>
        <dbReference type="ARBA" id="ARBA00022840"/>
    </source>
</evidence>